<keyword evidence="3" id="KW-1185">Reference proteome</keyword>
<protein>
    <submittedName>
        <fullName evidence="2">Uncharacterized protein</fullName>
    </submittedName>
</protein>
<feature type="region of interest" description="Disordered" evidence="1">
    <location>
        <begin position="235"/>
        <end position="281"/>
    </location>
</feature>
<accession>A0A0D2CMW1</accession>
<dbReference type="GeneID" id="27343273"/>
<evidence type="ECO:0000313" key="2">
    <source>
        <dbReference type="EMBL" id="KIW32548.1"/>
    </source>
</evidence>
<dbReference type="AlphaFoldDB" id="A0A0D2CMW1"/>
<evidence type="ECO:0000256" key="1">
    <source>
        <dbReference type="SAM" id="MobiDB-lite"/>
    </source>
</evidence>
<dbReference type="EMBL" id="KN847041">
    <property type="protein sequence ID" value="KIW32548.1"/>
    <property type="molecule type" value="Genomic_DNA"/>
</dbReference>
<feature type="compositionally biased region" description="Basic and acidic residues" evidence="1">
    <location>
        <begin position="235"/>
        <end position="244"/>
    </location>
</feature>
<name>A0A0D2CMW1_9EURO</name>
<dbReference type="RefSeq" id="XP_016252764.1">
    <property type="nucleotide sequence ID" value="XM_016390862.1"/>
</dbReference>
<proteinExistence type="predicted"/>
<dbReference type="VEuPathDB" id="FungiDB:PV07_04079"/>
<dbReference type="HOGENOM" id="CLU_990462_0_0_1"/>
<dbReference type="Proteomes" id="UP000054466">
    <property type="component" value="Unassembled WGS sequence"/>
</dbReference>
<reference evidence="2 3" key="1">
    <citation type="submission" date="2015-01" db="EMBL/GenBank/DDBJ databases">
        <title>The Genome Sequence of Cladophialophora immunda CBS83496.</title>
        <authorList>
            <consortium name="The Broad Institute Genomics Platform"/>
            <person name="Cuomo C."/>
            <person name="de Hoog S."/>
            <person name="Gorbushina A."/>
            <person name="Stielow B."/>
            <person name="Teixiera M."/>
            <person name="Abouelleil A."/>
            <person name="Chapman S.B."/>
            <person name="Priest M."/>
            <person name="Young S.K."/>
            <person name="Wortman J."/>
            <person name="Nusbaum C."/>
            <person name="Birren B."/>
        </authorList>
    </citation>
    <scope>NUCLEOTIDE SEQUENCE [LARGE SCALE GENOMIC DNA]</scope>
    <source>
        <strain evidence="2 3">CBS 83496</strain>
    </source>
</reference>
<feature type="compositionally biased region" description="Basic and acidic residues" evidence="1">
    <location>
        <begin position="258"/>
        <end position="272"/>
    </location>
</feature>
<sequence length="281" mass="32178">MKVAEGTDQYQTIVALQKHFEFRKSDAQKQRSSTLSVNIESEYDFDDKKDTFKVRIYMSQPKILKTVTLVSIPSTQEDLNRCLSHINPTAGLMGILHTKGLPPPRVHEFRNILSPLSYTTEVDKVHHANRLKKRRRGSFFALSLGGTPLTPPTPVCLLDANFHLRGGLVFGDYYHQRQSPVDQIQPFLDDGSTCLQWYQENTVSVKWLIDGEVEAQNYEWKIRAPCTVEEMEQIEKEKDAEKKSLAKYHLGEGGVEEEEKKKQRLAEQERAMGDTMSGYDN</sequence>
<organism evidence="2 3">
    <name type="scientific">Cladophialophora immunda</name>
    <dbReference type="NCBI Taxonomy" id="569365"/>
    <lineage>
        <taxon>Eukaryota</taxon>
        <taxon>Fungi</taxon>
        <taxon>Dikarya</taxon>
        <taxon>Ascomycota</taxon>
        <taxon>Pezizomycotina</taxon>
        <taxon>Eurotiomycetes</taxon>
        <taxon>Chaetothyriomycetidae</taxon>
        <taxon>Chaetothyriales</taxon>
        <taxon>Herpotrichiellaceae</taxon>
        <taxon>Cladophialophora</taxon>
    </lineage>
</organism>
<gene>
    <name evidence="2" type="ORF">PV07_04079</name>
</gene>
<evidence type="ECO:0000313" key="3">
    <source>
        <dbReference type="Proteomes" id="UP000054466"/>
    </source>
</evidence>